<proteinExistence type="predicted"/>
<name>A0A6C0QZP4_9BACL</name>
<reference evidence="1 2" key="1">
    <citation type="journal article" date="2020" name="Int. J. Med. Microbiol.">
        <title>Discovery of Paenibacillus larvae ERIC V: Phenotypic and genomic comparison to genotypes ERIC I-IV reveal different inventories of virulence factors which correlate with epidemiological prevalences of American Foulbrood.</title>
        <authorList>
            <person name="Beims H."/>
            <person name="Bunk B."/>
            <person name="Erler S."/>
            <person name="Mohr K.I."/>
            <person name="Sproer C."/>
            <person name="Pradella S."/>
            <person name="Gunther G."/>
            <person name="Rohde M."/>
            <person name="von der Ohe W."/>
            <person name="Steinert M."/>
        </authorList>
    </citation>
    <scope>NUCLEOTIDE SEQUENCE [LARGE SCALE GENOMIC DNA]</scope>
    <source>
        <strain evidence="1">Eric_V</strain>
        <plasmid evidence="1">unnamed2</plasmid>
    </source>
</reference>
<keyword evidence="1" id="KW-0614">Plasmid</keyword>
<gene>
    <name evidence="1" type="ORF">ERICV_05168</name>
</gene>
<dbReference type="EMBL" id="CP019720">
    <property type="protein sequence ID" value="QHZ54152.1"/>
    <property type="molecule type" value="Genomic_DNA"/>
</dbReference>
<dbReference type="Proteomes" id="UP000464330">
    <property type="component" value="Plasmid unnamed2"/>
</dbReference>
<evidence type="ECO:0000313" key="1">
    <source>
        <dbReference type="EMBL" id="QHZ54152.1"/>
    </source>
</evidence>
<sequence length="117" mass="13338">MVTSFLVVSGKEKAGLLARFILKNQVTTLGSLQARFPDVLFPDGEQPKVFDLSSRDSFPVMKGDVLELEVWVQNDLYFIPVHAVLEKKSLTNTFGWTYQLSKIRMRVSINDINYLIL</sequence>
<organism evidence="1 2">
    <name type="scientific">Paenibacillus larvae subsp. larvae</name>
    <dbReference type="NCBI Taxonomy" id="147375"/>
    <lineage>
        <taxon>Bacteria</taxon>
        <taxon>Bacillati</taxon>
        <taxon>Bacillota</taxon>
        <taxon>Bacilli</taxon>
        <taxon>Bacillales</taxon>
        <taxon>Paenibacillaceae</taxon>
        <taxon>Paenibacillus</taxon>
    </lineage>
</organism>
<dbReference type="RefSeq" id="WP_172424021.1">
    <property type="nucleotide sequence ID" value="NZ_CP019720.1"/>
</dbReference>
<dbReference type="AlphaFoldDB" id="A0A6C0QZP4"/>
<geneLocation type="plasmid" evidence="1 2">
    <name>unnamed2</name>
</geneLocation>
<evidence type="ECO:0000313" key="2">
    <source>
        <dbReference type="Proteomes" id="UP000464330"/>
    </source>
</evidence>
<accession>A0A6C0QZP4</accession>
<protein>
    <submittedName>
        <fullName evidence="1">Uncharacterized protein</fullName>
    </submittedName>
</protein>